<dbReference type="InterPro" id="IPR027124">
    <property type="entry name" value="Swc5/CFDP1/2"/>
</dbReference>
<reference evidence="4" key="1">
    <citation type="journal article" date="2014" name="Nucleic Acids Res.">
        <title>The evolutionary dynamics of variant antigen genes in Babesia reveal a history of genomic innovation underlying host-parasite interaction.</title>
        <authorList>
            <person name="Jackson A.P."/>
            <person name="Otto T.D."/>
            <person name="Darby A."/>
            <person name="Ramaprasad A."/>
            <person name="Xia D."/>
            <person name="Echaide I.E."/>
            <person name="Farber M."/>
            <person name="Gahlot S."/>
            <person name="Gamble J."/>
            <person name="Gupta D."/>
            <person name="Gupta Y."/>
            <person name="Jackson L."/>
            <person name="Malandrin L."/>
            <person name="Malas T.B."/>
            <person name="Moussa E."/>
            <person name="Nair M."/>
            <person name="Reid A.J."/>
            <person name="Sanders M."/>
            <person name="Sharma J."/>
            <person name="Tracey A."/>
            <person name="Quail M.A."/>
            <person name="Weir W."/>
            <person name="Wastling J.M."/>
            <person name="Hall N."/>
            <person name="Willadsen P."/>
            <person name="Lingelbach K."/>
            <person name="Shiels B."/>
            <person name="Tait A."/>
            <person name="Berriman M."/>
            <person name="Allred D.R."/>
            <person name="Pain A."/>
        </authorList>
    </citation>
    <scope>NUCLEOTIDE SEQUENCE [LARGE SCALE GENOMIC DNA]</scope>
    <source>
        <strain evidence="4">Bond</strain>
    </source>
</reference>
<evidence type="ECO:0000313" key="4">
    <source>
        <dbReference type="Proteomes" id="UP000033188"/>
    </source>
</evidence>
<feature type="region of interest" description="Disordered" evidence="1">
    <location>
        <begin position="1"/>
        <end position="36"/>
    </location>
</feature>
<evidence type="ECO:0000259" key="2">
    <source>
        <dbReference type="PROSITE" id="PS51279"/>
    </source>
</evidence>
<dbReference type="GeneID" id="24564777"/>
<dbReference type="EMBL" id="LK391709">
    <property type="protein sequence ID" value="CDR96236.1"/>
    <property type="molecule type" value="Genomic_DNA"/>
</dbReference>
<dbReference type="Pfam" id="PF07572">
    <property type="entry name" value="BCNT"/>
    <property type="match status" value="1"/>
</dbReference>
<dbReference type="STRING" id="5866.A0A061D6C0"/>
<dbReference type="PANTHER" id="PTHR48295">
    <property type="entry name" value="CRANIOFACIAL DEVELOPMENT PROTEIN 1"/>
    <property type="match status" value="1"/>
</dbReference>
<organism evidence="3 4">
    <name type="scientific">Babesia bigemina</name>
    <dbReference type="NCBI Taxonomy" id="5866"/>
    <lineage>
        <taxon>Eukaryota</taxon>
        <taxon>Sar</taxon>
        <taxon>Alveolata</taxon>
        <taxon>Apicomplexa</taxon>
        <taxon>Aconoidasida</taxon>
        <taxon>Piroplasmida</taxon>
        <taxon>Babesiidae</taxon>
        <taxon>Babesia</taxon>
    </lineage>
</organism>
<dbReference type="AlphaFoldDB" id="A0A061D6C0"/>
<dbReference type="OrthoDB" id="445677at2759"/>
<dbReference type="KEGG" id="bbig:BBBOND_0301400"/>
<proteinExistence type="predicted"/>
<evidence type="ECO:0000256" key="1">
    <source>
        <dbReference type="SAM" id="MobiDB-lite"/>
    </source>
</evidence>
<keyword evidence="4" id="KW-1185">Reference proteome</keyword>
<dbReference type="Proteomes" id="UP000033188">
    <property type="component" value="Chromosome 3"/>
</dbReference>
<gene>
    <name evidence="3" type="ORF">BBBOND_0301400</name>
</gene>
<dbReference type="PANTHER" id="PTHR48295:SF1">
    <property type="entry name" value="SWR1-COMPLEX PROTEIN 5"/>
    <property type="match status" value="1"/>
</dbReference>
<feature type="domain" description="BCNT-C" evidence="2">
    <location>
        <begin position="194"/>
        <end position="265"/>
    </location>
</feature>
<name>A0A061D6C0_BABBI</name>
<dbReference type="PROSITE" id="PS51279">
    <property type="entry name" value="BCNT_C"/>
    <property type="match status" value="1"/>
</dbReference>
<dbReference type="VEuPathDB" id="PiroplasmaDB:BBBOND_0301400"/>
<dbReference type="InterPro" id="IPR011421">
    <property type="entry name" value="BCNT-C"/>
</dbReference>
<dbReference type="OMA" id="AYYKMAN"/>
<evidence type="ECO:0000313" key="3">
    <source>
        <dbReference type="EMBL" id="CDR96236.1"/>
    </source>
</evidence>
<dbReference type="RefSeq" id="XP_012768422.1">
    <property type="nucleotide sequence ID" value="XM_012912968.1"/>
</dbReference>
<accession>A0A061D6C0</accession>
<protein>
    <recommendedName>
        <fullName evidence="2">BCNT-C domain-containing protein</fullName>
    </recommendedName>
</protein>
<sequence length="265" mass="31026">MASILTMNLPSDDEADSDYSLSEPSSGDEREVKKTKRQLKRELLLEKQRQDLKNKVDALFGDMMQESDKAYRHKQTVKATDFMLQFHKKDYSSLGPQNRRIGELENFVTLSSSSVFEEQQTLDICEFKEQCRNTPDSEKLELIHRAVKDADKVEPSTIAKTYKFAGKTYTVKEHVDKSSKKYKQFAKKQRMAVGGSLSFIDDMVHELDSAPKISAIRKSEADWNQYKDENKIDTLHKDHRFLKEQDFLHRAQWKEHDNYLHVRRQ</sequence>